<keyword evidence="1" id="KW-1133">Transmembrane helix</keyword>
<organism evidence="2 3">
    <name type="scientific">Terriglobus albidus</name>
    <dbReference type="NCBI Taxonomy" id="1592106"/>
    <lineage>
        <taxon>Bacteria</taxon>
        <taxon>Pseudomonadati</taxon>
        <taxon>Acidobacteriota</taxon>
        <taxon>Terriglobia</taxon>
        <taxon>Terriglobales</taxon>
        <taxon>Acidobacteriaceae</taxon>
        <taxon>Terriglobus</taxon>
    </lineage>
</organism>
<accession>A0A5B9EEL1</accession>
<sequence>MSALSYLVEVVFWGAVGLLIAGISSVLLVKSASRLQKSFWTVVSCGAVPFIGLLWLAFIVLFVHVKISNKWAHQDSGMSGDPYVTLPNGYRLESGNTYDDTLVAPGFHSDVPIAGPGYVRSIIHLKIDGDEFVGDQYCFETDSIRPFRFDMKTMRFEAPECASTQNKTFGARGDEAGEVWGDAQTHARFDTDGFWALYDRYRHHWPNYVLAVLIILGEGALILGVRRLLGISAKR</sequence>
<feature type="transmembrane region" description="Helical" evidence="1">
    <location>
        <begin position="205"/>
        <end position="225"/>
    </location>
</feature>
<evidence type="ECO:0000256" key="1">
    <source>
        <dbReference type="SAM" id="Phobius"/>
    </source>
</evidence>
<dbReference type="OrthoDB" id="9844293at2"/>
<reference evidence="2 3" key="1">
    <citation type="submission" date="2019-08" db="EMBL/GenBank/DDBJ databases">
        <title>Complete genome sequence of Terriglobus albidus strain ORNL.</title>
        <authorList>
            <person name="Podar M."/>
        </authorList>
    </citation>
    <scope>NUCLEOTIDE SEQUENCE [LARGE SCALE GENOMIC DNA]</scope>
    <source>
        <strain evidence="2 3">ORNL</strain>
    </source>
</reference>
<name>A0A5B9EEL1_9BACT</name>
<proteinExistence type="predicted"/>
<keyword evidence="1" id="KW-0812">Transmembrane</keyword>
<gene>
    <name evidence="2" type="ORF">FTW19_22995</name>
</gene>
<feature type="transmembrane region" description="Helical" evidence="1">
    <location>
        <begin position="6"/>
        <end position="29"/>
    </location>
</feature>
<keyword evidence="1" id="KW-0472">Membrane</keyword>
<dbReference type="RefSeq" id="WP_147649914.1">
    <property type="nucleotide sequence ID" value="NZ_CP042806.1"/>
</dbReference>
<dbReference type="Proteomes" id="UP000321820">
    <property type="component" value="Chromosome"/>
</dbReference>
<protein>
    <submittedName>
        <fullName evidence="2">Uncharacterized protein</fullName>
    </submittedName>
</protein>
<evidence type="ECO:0000313" key="2">
    <source>
        <dbReference type="EMBL" id="QEE30603.1"/>
    </source>
</evidence>
<feature type="transmembrane region" description="Helical" evidence="1">
    <location>
        <begin position="41"/>
        <end position="63"/>
    </location>
</feature>
<dbReference type="AlphaFoldDB" id="A0A5B9EEL1"/>
<evidence type="ECO:0000313" key="3">
    <source>
        <dbReference type="Proteomes" id="UP000321820"/>
    </source>
</evidence>
<dbReference type="EMBL" id="CP042806">
    <property type="protein sequence ID" value="QEE30603.1"/>
    <property type="molecule type" value="Genomic_DNA"/>
</dbReference>
<dbReference type="KEGG" id="talb:FTW19_22995"/>
<keyword evidence="3" id="KW-1185">Reference proteome</keyword>